<dbReference type="PROSITE" id="PS51192">
    <property type="entry name" value="HELICASE_ATP_BIND_1"/>
    <property type="match status" value="1"/>
</dbReference>
<evidence type="ECO:0000313" key="15">
    <source>
        <dbReference type="EMBL" id="HJG90027.1"/>
    </source>
</evidence>
<evidence type="ECO:0000256" key="7">
    <source>
        <dbReference type="ARBA" id="ARBA00022833"/>
    </source>
</evidence>
<protein>
    <recommendedName>
        <fullName evidence="12">Replication restart protein PriA</fullName>
    </recommendedName>
    <alternativeName>
        <fullName evidence="12">ATP-dependent DNA helicase PriA</fullName>
        <ecNumber evidence="12">5.6.2.4</ecNumber>
    </alternativeName>
    <alternativeName>
        <fullName evidence="12">DNA 3'-5' helicase PriA</fullName>
    </alternativeName>
</protein>
<dbReference type="GO" id="GO:0043138">
    <property type="term" value="F:3'-5' DNA helicase activity"/>
    <property type="evidence" value="ECO:0007669"/>
    <property type="project" value="UniProtKB-EC"/>
</dbReference>
<comment type="cofactor">
    <cofactor evidence="12">
        <name>Zn(2+)</name>
        <dbReference type="ChEBI" id="CHEBI:29105"/>
    </cofactor>
    <text evidence="12">Binds 2 zinc ions per subunit.</text>
</comment>
<comment type="caution">
    <text evidence="15">The sequence shown here is derived from an EMBL/GenBank/DDBJ whole genome shotgun (WGS) entry which is preliminary data.</text>
</comment>
<dbReference type="GO" id="GO:0006310">
    <property type="term" value="P:DNA recombination"/>
    <property type="evidence" value="ECO:0007669"/>
    <property type="project" value="InterPro"/>
</dbReference>
<dbReference type="Proteomes" id="UP000757103">
    <property type="component" value="Unassembled WGS sequence"/>
</dbReference>
<dbReference type="GO" id="GO:0016787">
    <property type="term" value="F:hydrolase activity"/>
    <property type="evidence" value="ECO:0007669"/>
    <property type="project" value="UniProtKB-KW"/>
</dbReference>
<keyword evidence="6 12" id="KW-0347">Helicase</keyword>
<dbReference type="InterPro" id="IPR041236">
    <property type="entry name" value="PriA_C"/>
</dbReference>
<dbReference type="SUPFAM" id="SSF52540">
    <property type="entry name" value="P-loop containing nucleoside triphosphate hydrolases"/>
    <property type="match status" value="1"/>
</dbReference>
<comment type="catalytic activity">
    <reaction evidence="11 12">
        <text>ATP + H2O = ADP + phosphate + H(+)</text>
        <dbReference type="Rhea" id="RHEA:13065"/>
        <dbReference type="ChEBI" id="CHEBI:15377"/>
        <dbReference type="ChEBI" id="CHEBI:15378"/>
        <dbReference type="ChEBI" id="CHEBI:30616"/>
        <dbReference type="ChEBI" id="CHEBI:43474"/>
        <dbReference type="ChEBI" id="CHEBI:456216"/>
        <dbReference type="EC" id="5.6.2.4"/>
    </reaction>
</comment>
<keyword evidence="7 12" id="KW-0862">Zinc</keyword>
<dbReference type="Gene3D" id="3.40.50.300">
    <property type="entry name" value="P-loop containing nucleotide triphosphate hydrolases"/>
    <property type="match status" value="2"/>
</dbReference>
<keyword evidence="9 12" id="KW-0238">DNA-binding</keyword>
<evidence type="ECO:0000256" key="2">
    <source>
        <dbReference type="ARBA" id="ARBA00022705"/>
    </source>
</evidence>
<keyword evidence="2 12" id="KW-0235">DNA replication</keyword>
<evidence type="ECO:0000256" key="12">
    <source>
        <dbReference type="HAMAP-Rule" id="MF_00983"/>
    </source>
</evidence>
<organism evidence="15 16">
    <name type="scientific">Barnesiella viscericola</name>
    <dbReference type="NCBI Taxonomy" id="397865"/>
    <lineage>
        <taxon>Bacteria</taxon>
        <taxon>Pseudomonadati</taxon>
        <taxon>Bacteroidota</taxon>
        <taxon>Bacteroidia</taxon>
        <taxon>Bacteroidales</taxon>
        <taxon>Barnesiellaceae</taxon>
        <taxon>Barnesiella</taxon>
    </lineage>
</organism>
<dbReference type="CDD" id="cd18804">
    <property type="entry name" value="SF2_C_priA"/>
    <property type="match status" value="1"/>
</dbReference>
<dbReference type="InterPro" id="IPR005259">
    <property type="entry name" value="PriA"/>
</dbReference>
<feature type="binding site" evidence="12">
    <location>
        <position position="555"/>
    </location>
    <ligand>
        <name>Zn(2+)</name>
        <dbReference type="ChEBI" id="CHEBI:29105"/>
        <label>2</label>
    </ligand>
</feature>
<dbReference type="Pfam" id="PF18319">
    <property type="entry name" value="Zn_ribbon_PriA"/>
    <property type="match status" value="1"/>
</dbReference>
<dbReference type="FunFam" id="3.40.1440.60:FF:000001">
    <property type="entry name" value="Primosomal protein N"/>
    <property type="match status" value="1"/>
</dbReference>
<evidence type="ECO:0000256" key="6">
    <source>
        <dbReference type="ARBA" id="ARBA00022806"/>
    </source>
</evidence>
<sequence length="821" mass="94502">MNRFADVVLPLPLYKYFTYRIPADWQQPLSPGSRVVVPFGRKKYYTAIVVRLHDVTPQGYEVKEILSLLDERPVLRRPQLQFWEWIADYYLCSVGDVYKAALPSGLKLESETTVTLNTEFEEPDDDRLKEREWMLLAALSKKPRMTVQELEKESGMHNLLPTLRLLLEREAVFVSEQIKAHYRPKTETYVRLTFAPGDEAALRHAFERVKQAKKQEVMLLSFLDLSHFMQLGKLCEVSRKSLLDRSGVSSAVLGAMVEKGLFETYKKEISRFDTDTLPVGEIAPLSELQQTAYRQILDSFKEHAVTLLHGVTSSGKTEIYAHLIQRVLDGGRQVLYLVPEIALTTQLTNRLRKMFGDKLVIYHSKFSDNERVEIWNTLLNDRSPRLVLGVRSSIFLPFADLGLVIVDEEHETSYKQYDPAPRYHARNAAIVLASMHGAKTLLGTATPAIETYFNARQGKYGLVELKHRFNDVELPQIIPVDVKEMRRKNRMQGNFTPELINRMQTALQEGEQVILFQNRRGFAPMVECKQCAWVPRCEHCDVSLTYHKRYNQLTCHYCGYTYEIPKVCPACGQPTIGVMGFGTERIEEDIARLFPGVPVSRMDLDTTRSRNAYEQIIDDFSKGKNKILIGTQMITKGLDFDHVSVVGILSADQMMNFPDFRAHERAFQMMEQVSGRAGRKNRKGVVVLQTSDPSSPLIQQVMAHDYEGMYNRQLAERKAFSYPPYTRLIYVYLKHRDETLLQELAVRYTTALREVFGTRVLGPDNPPVARIQSLYIRKVMLKMELAASMSRVKEILRQVYENMLVDDRFKSLLLYYDVDPL</sequence>
<dbReference type="InterPro" id="IPR042115">
    <property type="entry name" value="PriA_3primeBD_sf"/>
</dbReference>
<name>A0A921MTA1_9BACT</name>
<feature type="binding site" evidence="12">
    <location>
        <position position="531"/>
    </location>
    <ligand>
        <name>Zn(2+)</name>
        <dbReference type="ChEBI" id="CHEBI:29105"/>
        <label>1</label>
    </ligand>
</feature>
<evidence type="ECO:0000256" key="10">
    <source>
        <dbReference type="ARBA" id="ARBA00023235"/>
    </source>
</evidence>
<evidence type="ECO:0000256" key="5">
    <source>
        <dbReference type="ARBA" id="ARBA00022801"/>
    </source>
</evidence>
<dbReference type="EMBL" id="DYUD01000030">
    <property type="protein sequence ID" value="HJG90027.1"/>
    <property type="molecule type" value="Genomic_DNA"/>
</dbReference>
<dbReference type="InterPro" id="IPR041222">
    <property type="entry name" value="PriA_3primeBD"/>
</dbReference>
<dbReference type="HAMAP" id="MF_00983">
    <property type="entry name" value="PriA"/>
    <property type="match status" value="1"/>
</dbReference>
<keyword evidence="4 12" id="KW-0547">Nucleotide-binding</keyword>
<dbReference type="EC" id="5.6.2.4" evidence="12"/>
<evidence type="ECO:0000256" key="11">
    <source>
        <dbReference type="ARBA" id="ARBA00048988"/>
    </source>
</evidence>
<evidence type="ECO:0000256" key="8">
    <source>
        <dbReference type="ARBA" id="ARBA00022840"/>
    </source>
</evidence>
<feature type="binding site" evidence="12">
    <location>
        <position position="558"/>
    </location>
    <ligand>
        <name>Zn(2+)</name>
        <dbReference type="ChEBI" id="CHEBI:29105"/>
        <label>2</label>
    </ligand>
</feature>
<evidence type="ECO:0000256" key="3">
    <source>
        <dbReference type="ARBA" id="ARBA00022723"/>
    </source>
</evidence>
<dbReference type="InterPro" id="IPR040498">
    <property type="entry name" value="PriA_CRR"/>
</dbReference>
<dbReference type="GO" id="GO:0005524">
    <property type="term" value="F:ATP binding"/>
    <property type="evidence" value="ECO:0007669"/>
    <property type="project" value="UniProtKB-UniRule"/>
</dbReference>
<comment type="function">
    <text evidence="12">Initiates the restart of stalled replication forks, which reloads the replicative helicase on sites other than the origin of replication. Recognizes and binds to abandoned replication forks and remodels them to uncover a helicase loading site. Promotes assembly of the primosome at these replication forks.</text>
</comment>
<keyword evidence="1 12" id="KW-0639">Primosome</keyword>
<reference evidence="15" key="2">
    <citation type="submission" date="2021-09" db="EMBL/GenBank/DDBJ databases">
        <authorList>
            <person name="Gilroy R."/>
        </authorList>
    </citation>
    <scope>NUCLEOTIDE SEQUENCE</scope>
    <source>
        <strain evidence="15">CHK121-7720</strain>
    </source>
</reference>
<feature type="domain" description="Helicase C-terminal" evidence="14">
    <location>
        <begin position="563"/>
        <end position="720"/>
    </location>
</feature>
<dbReference type="GO" id="GO:0008270">
    <property type="term" value="F:zinc ion binding"/>
    <property type="evidence" value="ECO:0007669"/>
    <property type="project" value="UniProtKB-UniRule"/>
</dbReference>
<dbReference type="Gene3D" id="3.40.1440.60">
    <property type="entry name" value="PriA, 3(prime) DNA-binding domain"/>
    <property type="match status" value="1"/>
</dbReference>
<accession>A0A921MTA1</accession>
<dbReference type="GO" id="GO:0006270">
    <property type="term" value="P:DNA replication initiation"/>
    <property type="evidence" value="ECO:0007669"/>
    <property type="project" value="TreeGrafter"/>
</dbReference>
<feature type="binding site" evidence="12">
    <location>
        <position position="571"/>
    </location>
    <ligand>
        <name>Zn(2+)</name>
        <dbReference type="ChEBI" id="CHEBI:29105"/>
        <label>1</label>
    </ligand>
</feature>
<evidence type="ECO:0000259" key="14">
    <source>
        <dbReference type="PROSITE" id="PS51194"/>
    </source>
</evidence>
<dbReference type="InterPro" id="IPR027417">
    <property type="entry name" value="P-loop_NTPase"/>
</dbReference>
<comment type="similarity">
    <text evidence="12">Belongs to the helicase family. PriA subfamily.</text>
</comment>
<dbReference type="RefSeq" id="WP_273307090.1">
    <property type="nucleotide sequence ID" value="NZ_DYUD01000030.1"/>
</dbReference>
<keyword evidence="5 12" id="KW-0378">Hydrolase</keyword>
<comment type="subunit">
    <text evidence="12">Component of the replication restart primosome.</text>
</comment>
<feature type="binding site" evidence="12">
    <location>
        <position position="537"/>
    </location>
    <ligand>
        <name>Zn(2+)</name>
        <dbReference type="ChEBI" id="CHEBI:29105"/>
        <label>2</label>
    </ligand>
</feature>
<dbReference type="Pfam" id="PF00271">
    <property type="entry name" value="Helicase_C"/>
    <property type="match status" value="1"/>
</dbReference>
<dbReference type="SMART" id="SM00487">
    <property type="entry name" value="DEXDc"/>
    <property type="match status" value="1"/>
</dbReference>
<dbReference type="InterPro" id="IPR001650">
    <property type="entry name" value="Helicase_C-like"/>
</dbReference>
<proteinExistence type="inferred from homology"/>
<dbReference type="GO" id="GO:0003677">
    <property type="term" value="F:DNA binding"/>
    <property type="evidence" value="ECO:0007669"/>
    <property type="project" value="UniProtKB-UniRule"/>
</dbReference>
<dbReference type="CDD" id="cd17929">
    <property type="entry name" value="DEXHc_priA"/>
    <property type="match status" value="1"/>
</dbReference>
<feature type="binding site" evidence="12">
    <location>
        <position position="568"/>
    </location>
    <ligand>
        <name>Zn(2+)</name>
        <dbReference type="ChEBI" id="CHEBI:29105"/>
        <label>1</label>
    </ligand>
</feature>
<evidence type="ECO:0000259" key="13">
    <source>
        <dbReference type="PROSITE" id="PS51192"/>
    </source>
</evidence>
<evidence type="ECO:0000256" key="9">
    <source>
        <dbReference type="ARBA" id="ARBA00023125"/>
    </source>
</evidence>
<feature type="binding site" evidence="12">
    <location>
        <position position="540"/>
    </location>
    <ligand>
        <name>Zn(2+)</name>
        <dbReference type="ChEBI" id="CHEBI:29105"/>
        <label>2</label>
    </ligand>
</feature>
<feature type="binding site" evidence="12">
    <location>
        <position position="528"/>
    </location>
    <ligand>
        <name>Zn(2+)</name>
        <dbReference type="ChEBI" id="CHEBI:29105"/>
        <label>1</label>
    </ligand>
</feature>
<dbReference type="GO" id="GO:0006269">
    <property type="term" value="P:DNA replication, synthesis of primer"/>
    <property type="evidence" value="ECO:0007669"/>
    <property type="project" value="UniProtKB-KW"/>
</dbReference>
<dbReference type="GO" id="GO:1990077">
    <property type="term" value="C:primosome complex"/>
    <property type="evidence" value="ECO:0007669"/>
    <property type="project" value="UniProtKB-UniRule"/>
</dbReference>
<dbReference type="GO" id="GO:0006302">
    <property type="term" value="P:double-strand break repair"/>
    <property type="evidence" value="ECO:0007669"/>
    <property type="project" value="InterPro"/>
</dbReference>
<gene>
    <name evidence="12 15" type="primary">priA</name>
    <name evidence="15" type="ORF">K8U91_11230</name>
</gene>
<keyword evidence="8 12" id="KW-0067">ATP-binding</keyword>
<dbReference type="PANTHER" id="PTHR30580:SF0">
    <property type="entry name" value="PRIMOSOMAL PROTEIN N"/>
    <property type="match status" value="1"/>
</dbReference>
<evidence type="ECO:0000313" key="16">
    <source>
        <dbReference type="Proteomes" id="UP000757103"/>
    </source>
</evidence>
<dbReference type="Pfam" id="PF18074">
    <property type="entry name" value="PriA_C"/>
    <property type="match status" value="1"/>
</dbReference>
<dbReference type="InterPro" id="IPR014001">
    <property type="entry name" value="Helicase_ATP-bd"/>
</dbReference>
<dbReference type="FunFam" id="3.40.50.300:FF:000489">
    <property type="entry name" value="Primosome assembly protein PriA"/>
    <property type="match status" value="1"/>
</dbReference>
<dbReference type="PANTHER" id="PTHR30580">
    <property type="entry name" value="PRIMOSOMAL PROTEIN N"/>
    <property type="match status" value="1"/>
</dbReference>
<dbReference type="Pfam" id="PF17764">
    <property type="entry name" value="PriA_3primeBD"/>
    <property type="match status" value="1"/>
</dbReference>
<keyword evidence="3 12" id="KW-0479">Metal-binding</keyword>
<evidence type="ECO:0000256" key="4">
    <source>
        <dbReference type="ARBA" id="ARBA00022741"/>
    </source>
</evidence>
<comment type="catalytic activity">
    <reaction evidence="12">
        <text>Couples ATP hydrolysis with the unwinding of duplex DNA by translocating in the 3'-5' direction.</text>
        <dbReference type="EC" id="5.6.2.4"/>
    </reaction>
</comment>
<dbReference type="Pfam" id="PF00270">
    <property type="entry name" value="DEAD"/>
    <property type="match status" value="1"/>
</dbReference>
<dbReference type="AlphaFoldDB" id="A0A921MTA1"/>
<reference evidence="15" key="1">
    <citation type="journal article" date="2021" name="PeerJ">
        <title>Extensive microbial diversity within the chicken gut microbiome revealed by metagenomics and culture.</title>
        <authorList>
            <person name="Gilroy R."/>
            <person name="Ravi A."/>
            <person name="Getino M."/>
            <person name="Pursley I."/>
            <person name="Horton D.L."/>
            <person name="Alikhan N.F."/>
            <person name="Baker D."/>
            <person name="Gharbi K."/>
            <person name="Hall N."/>
            <person name="Watson M."/>
            <person name="Adriaenssens E.M."/>
            <person name="Foster-Nyarko E."/>
            <person name="Jarju S."/>
            <person name="Secka A."/>
            <person name="Antonio M."/>
            <person name="Oren A."/>
            <person name="Chaudhuri R.R."/>
            <person name="La Ragione R."/>
            <person name="Hildebrand F."/>
            <person name="Pallen M.J."/>
        </authorList>
    </citation>
    <scope>NUCLEOTIDE SEQUENCE</scope>
    <source>
        <strain evidence="15">CHK121-7720</strain>
    </source>
</reference>
<evidence type="ECO:0000256" key="1">
    <source>
        <dbReference type="ARBA" id="ARBA00022515"/>
    </source>
</evidence>
<dbReference type="SMART" id="SM00490">
    <property type="entry name" value="HELICc"/>
    <property type="match status" value="1"/>
</dbReference>
<dbReference type="NCBIfam" id="TIGR00595">
    <property type="entry name" value="priA"/>
    <property type="match status" value="1"/>
</dbReference>
<dbReference type="InterPro" id="IPR011545">
    <property type="entry name" value="DEAD/DEAH_box_helicase_dom"/>
</dbReference>
<feature type="domain" description="Helicase ATP-binding" evidence="13">
    <location>
        <begin position="297"/>
        <end position="465"/>
    </location>
</feature>
<dbReference type="PROSITE" id="PS51194">
    <property type="entry name" value="HELICASE_CTER"/>
    <property type="match status" value="1"/>
</dbReference>
<keyword evidence="10 12" id="KW-0413">Isomerase</keyword>